<feature type="domain" description="HTH cro/C1-type" evidence="1">
    <location>
        <begin position="45"/>
        <end position="64"/>
    </location>
</feature>
<protein>
    <recommendedName>
        <fullName evidence="1">HTH cro/C1-type domain-containing protein</fullName>
    </recommendedName>
</protein>
<name>A0A9D9DLS9_9BACL</name>
<dbReference type="SUPFAM" id="SSF47413">
    <property type="entry name" value="lambda repressor-like DNA-binding domains"/>
    <property type="match status" value="1"/>
</dbReference>
<reference evidence="2" key="2">
    <citation type="journal article" date="2021" name="PeerJ">
        <title>Extensive microbial diversity within the chicken gut microbiome revealed by metagenomics and culture.</title>
        <authorList>
            <person name="Gilroy R."/>
            <person name="Ravi A."/>
            <person name="Getino M."/>
            <person name="Pursley I."/>
            <person name="Horton D.L."/>
            <person name="Alikhan N.F."/>
            <person name="Baker D."/>
            <person name="Gharbi K."/>
            <person name="Hall N."/>
            <person name="Watson M."/>
            <person name="Adriaenssens E.M."/>
            <person name="Foster-Nyarko E."/>
            <person name="Jarju S."/>
            <person name="Secka A."/>
            <person name="Antonio M."/>
            <person name="Oren A."/>
            <person name="Chaudhuri R.R."/>
            <person name="La Ragione R."/>
            <person name="Hildebrand F."/>
            <person name="Pallen M.J."/>
        </authorList>
    </citation>
    <scope>NUCLEOTIDE SEQUENCE</scope>
    <source>
        <strain evidence="2">11159</strain>
    </source>
</reference>
<organism evidence="2 3">
    <name type="scientific">Candidatus Onthovivens merdipullorum</name>
    <dbReference type="NCBI Taxonomy" id="2840889"/>
    <lineage>
        <taxon>Bacteria</taxon>
        <taxon>Bacillati</taxon>
        <taxon>Bacillota</taxon>
        <taxon>Bacilli</taxon>
        <taxon>Bacillales</taxon>
        <taxon>Candidatus Onthovivens</taxon>
    </lineage>
</organism>
<evidence type="ECO:0000313" key="3">
    <source>
        <dbReference type="Proteomes" id="UP000823613"/>
    </source>
</evidence>
<reference evidence="2" key="1">
    <citation type="submission" date="2020-10" db="EMBL/GenBank/DDBJ databases">
        <authorList>
            <person name="Gilroy R."/>
        </authorList>
    </citation>
    <scope>NUCLEOTIDE SEQUENCE</scope>
    <source>
        <strain evidence="2">11159</strain>
    </source>
</reference>
<dbReference type="AlphaFoldDB" id="A0A9D9DLS9"/>
<dbReference type="InterPro" id="IPR010982">
    <property type="entry name" value="Lambda_DNA-bd_dom_sf"/>
</dbReference>
<evidence type="ECO:0000259" key="1">
    <source>
        <dbReference type="PROSITE" id="PS50943"/>
    </source>
</evidence>
<sequence>MSISEFTPLQQLLFLYNLRNLALSSTLNVNNHTLDSIIKNNVPAPRIDILKKISAYLNVSIDLIVNNSLDYSIKIENKSFKKPIYIGFYEYIILRSRLMIKDVVSNNAIKHEIKNDSLDIFKNHFDLSKKIFEENENIELVNPIHLILFIPNNKAYMFKTKYNEYLEYLCEVIDKVYSSSFAKKQKNILKNNIFSKTLEESLGSPDPEKIKKYIQRMEEKKGDGIK</sequence>
<dbReference type="GO" id="GO:0003677">
    <property type="term" value="F:DNA binding"/>
    <property type="evidence" value="ECO:0007669"/>
    <property type="project" value="InterPro"/>
</dbReference>
<dbReference type="EMBL" id="JADIMY010000050">
    <property type="protein sequence ID" value="MBO8427394.1"/>
    <property type="molecule type" value="Genomic_DNA"/>
</dbReference>
<gene>
    <name evidence="2" type="ORF">IAC58_02395</name>
</gene>
<evidence type="ECO:0000313" key="2">
    <source>
        <dbReference type="EMBL" id="MBO8427394.1"/>
    </source>
</evidence>
<dbReference type="PROSITE" id="PS50943">
    <property type="entry name" value="HTH_CROC1"/>
    <property type="match status" value="1"/>
</dbReference>
<dbReference type="Proteomes" id="UP000823613">
    <property type="component" value="Unassembled WGS sequence"/>
</dbReference>
<dbReference type="InterPro" id="IPR001387">
    <property type="entry name" value="Cro/C1-type_HTH"/>
</dbReference>
<comment type="caution">
    <text evidence="2">The sequence shown here is derived from an EMBL/GenBank/DDBJ whole genome shotgun (WGS) entry which is preliminary data.</text>
</comment>
<dbReference type="Gene3D" id="1.10.260.40">
    <property type="entry name" value="lambda repressor-like DNA-binding domains"/>
    <property type="match status" value="1"/>
</dbReference>
<proteinExistence type="predicted"/>
<accession>A0A9D9DLS9</accession>